<comment type="similarity">
    <text evidence="1">Belongs to the methyltransferase superfamily.</text>
</comment>
<evidence type="ECO:0000259" key="5">
    <source>
        <dbReference type="Pfam" id="PF08241"/>
    </source>
</evidence>
<keyword evidence="3" id="KW-0808">Transferase</keyword>
<dbReference type="SUPFAM" id="SSF53335">
    <property type="entry name" value="S-adenosyl-L-methionine-dependent methyltransferases"/>
    <property type="match status" value="1"/>
</dbReference>
<evidence type="ECO:0000256" key="2">
    <source>
        <dbReference type="ARBA" id="ARBA00022603"/>
    </source>
</evidence>
<dbReference type="eggNOG" id="COG2226">
    <property type="taxonomic scope" value="Bacteria"/>
</dbReference>
<dbReference type="PANTHER" id="PTHR44942">
    <property type="entry name" value="METHYLTRANSF_11 DOMAIN-CONTAINING PROTEIN"/>
    <property type="match status" value="1"/>
</dbReference>
<accession>A0A1H7TL45</accession>
<dbReference type="GO" id="GO:0032259">
    <property type="term" value="P:methylation"/>
    <property type="evidence" value="ECO:0007669"/>
    <property type="project" value="UniProtKB-KW"/>
</dbReference>
<feature type="compositionally biased region" description="Basic and acidic residues" evidence="4">
    <location>
        <begin position="18"/>
        <end position="27"/>
    </location>
</feature>
<dbReference type="EMBL" id="FOAZ01000014">
    <property type="protein sequence ID" value="SEL85511.1"/>
    <property type="molecule type" value="Genomic_DNA"/>
</dbReference>
<reference evidence="7" key="1">
    <citation type="submission" date="2016-10" db="EMBL/GenBank/DDBJ databases">
        <authorList>
            <person name="Varghese N."/>
        </authorList>
    </citation>
    <scope>NUCLEOTIDE SEQUENCE [LARGE SCALE GENOMIC DNA]</scope>
    <source>
        <strain evidence="7">DSM 45096 / BCRC 16803 / CGMCC 4.1857 / CIP 109030 / JCM 12277 / KCTC 19219 / NBRC 100920 / 33214</strain>
    </source>
</reference>
<dbReference type="STRING" id="235985.SAMN05414137_11454"/>
<keyword evidence="7" id="KW-1185">Reference proteome</keyword>
<evidence type="ECO:0000313" key="6">
    <source>
        <dbReference type="EMBL" id="SEL85511.1"/>
    </source>
</evidence>
<dbReference type="GO" id="GO:0008757">
    <property type="term" value="F:S-adenosylmethionine-dependent methyltransferase activity"/>
    <property type="evidence" value="ECO:0007669"/>
    <property type="project" value="InterPro"/>
</dbReference>
<dbReference type="Proteomes" id="UP000183015">
    <property type="component" value="Unassembled WGS sequence"/>
</dbReference>
<evidence type="ECO:0000256" key="3">
    <source>
        <dbReference type="ARBA" id="ARBA00022679"/>
    </source>
</evidence>
<feature type="domain" description="Methyltransferase type 11" evidence="5">
    <location>
        <begin position="58"/>
        <end position="146"/>
    </location>
</feature>
<dbReference type="OrthoDB" id="9797252at2"/>
<name>A0A1H7TL45_STRJI</name>
<dbReference type="RefSeq" id="WP_042455181.1">
    <property type="nucleotide sequence ID" value="NZ_BBPN01000036.1"/>
</dbReference>
<sequence length="276" mass="29359">MPTLPPEGAVPPSQQPHQAREVAESFGVDPERYDRARPRYPDALVAAVLDAAAGASVVDVGIGTGIVARQFRAAGCSVLGVEADARMAAWAREHGGFEVEVARFEDWDPAGRAFDAVVSGQTWHWIDPAAGAVRAARALRAGGRLAAFWNVDQPSSEVAEAFDAVYRRVLPGSLAAGQWAAPGESRYGGLTTRAADGIRASGAFGDPQEWHFGWERTWTRDQWLDQLPTTGGHTRLPAARLAEVLAGVAEAVDAMGGAFTMRYTAVVVAAERRLSA</sequence>
<dbReference type="AlphaFoldDB" id="A0A1H7TL45"/>
<dbReference type="Pfam" id="PF08241">
    <property type="entry name" value="Methyltransf_11"/>
    <property type="match status" value="1"/>
</dbReference>
<proteinExistence type="inferred from homology"/>
<keyword evidence="6" id="KW-0830">Ubiquinone</keyword>
<dbReference type="Gene3D" id="3.40.50.150">
    <property type="entry name" value="Vaccinia Virus protein VP39"/>
    <property type="match status" value="1"/>
</dbReference>
<dbReference type="InterPro" id="IPR029063">
    <property type="entry name" value="SAM-dependent_MTases_sf"/>
</dbReference>
<protein>
    <submittedName>
        <fullName evidence="6">Ubiquinone/menaquinone biosynthesis C-methylase UbiE</fullName>
    </submittedName>
</protein>
<dbReference type="InterPro" id="IPR051052">
    <property type="entry name" value="Diverse_substrate_MTase"/>
</dbReference>
<evidence type="ECO:0000313" key="7">
    <source>
        <dbReference type="Proteomes" id="UP000183015"/>
    </source>
</evidence>
<evidence type="ECO:0000256" key="1">
    <source>
        <dbReference type="ARBA" id="ARBA00008361"/>
    </source>
</evidence>
<dbReference type="CDD" id="cd02440">
    <property type="entry name" value="AdoMet_MTases"/>
    <property type="match status" value="1"/>
</dbReference>
<dbReference type="PANTHER" id="PTHR44942:SF4">
    <property type="entry name" value="METHYLTRANSFERASE TYPE 11 DOMAIN-CONTAINING PROTEIN"/>
    <property type="match status" value="1"/>
</dbReference>
<feature type="region of interest" description="Disordered" evidence="4">
    <location>
        <begin position="1"/>
        <end position="27"/>
    </location>
</feature>
<evidence type="ECO:0000256" key="4">
    <source>
        <dbReference type="SAM" id="MobiDB-lite"/>
    </source>
</evidence>
<keyword evidence="2 6" id="KW-0489">Methyltransferase</keyword>
<organism evidence="6 7">
    <name type="scientific">Streptacidiphilus jiangxiensis</name>
    <dbReference type="NCBI Taxonomy" id="235985"/>
    <lineage>
        <taxon>Bacteria</taxon>
        <taxon>Bacillati</taxon>
        <taxon>Actinomycetota</taxon>
        <taxon>Actinomycetes</taxon>
        <taxon>Kitasatosporales</taxon>
        <taxon>Streptomycetaceae</taxon>
        <taxon>Streptacidiphilus</taxon>
    </lineage>
</organism>
<gene>
    <name evidence="6" type="ORF">SAMN05414137_11454</name>
</gene>
<dbReference type="InterPro" id="IPR013216">
    <property type="entry name" value="Methyltransf_11"/>
</dbReference>